<evidence type="ECO:0008006" key="4">
    <source>
        <dbReference type="Google" id="ProtNLM"/>
    </source>
</evidence>
<proteinExistence type="predicted"/>
<keyword evidence="1" id="KW-0472">Membrane</keyword>
<reference evidence="2 3" key="1">
    <citation type="submission" date="2023-07" db="EMBL/GenBank/DDBJ databases">
        <title>Genomic Encyclopedia of Type Strains, Phase IV (KMG-IV): sequencing the most valuable type-strain genomes for metagenomic binning, comparative biology and taxonomic classification.</title>
        <authorList>
            <person name="Goeker M."/>
        </authorList>
    </citation>
    <scope>NUCLEOTIDE SEQUENCE [LARGE SCALE GENOMIC DNA]</scope>
    <source>
        <strain evidence="2 3">DSM 105143</strain>
    </source>
</reference>
<feature type="transmembrane region" description="Helical" evidence="1">
    <location>
        <begin position="106"/>
        <end position="125"/>
    </location>
</feature>
<protein>
    <recommendedName>
        <fullName evidence="4">Beta-carotene 15,15'-monooxygenase</fullName>
    </recommendedName>
</protein>
<feature type="transmembrane region" description="Helical" evidence="1">
    <location>
        <begin position="225"/>
        <end position="251"/>
    </location>
</feature>
<evidence type="ECO:0000313" key="2">
    <source>
        <dbReference type="EMBL" id="MDQ0223475.1"/>
    </source>
</evidence>
<feature type="transmembrane region" description="Helical" evidence="1">
    <location>
        <begin position="137"/>
        <end position="155"/>
    </location>
</feature>
<accession>A0ABT9YWN5</accession>
<dbReference type="Proteomes" id="UP001223079">
    <property type="component" value="Unassembled WGS sequence"/>
</dbReference>
<gene>
    <name evidence="2" type="ORF">J2S23_002051</name>
</gene>
<keyword evidence="1" id="KW-1133">Transmembrane helix</keyword>
<organism evidence="2 3">
    <name type="scientific">Streptococcus moroccensis</name>
    <dbReference type="NCBI Taxonomy" id="1451356"/>
    <lineage>
        <taxon>Bacteria</taxon>
        <taxon>Bacillati</taxon>
        <taxon>Bacillota</taxon>
        <taxon>Bacilli</taxon>
        <taxon>Lactobacillales</taxon>
        <taxon>Streptococcaceae</taxon>
        <taxon>Streptococcus</taxon>
    </lineage>
</organism>
<dbReference type="EMBL" id="JAUSTM010000030">
    <property type="protein sequence ID" value="MDQ0223475.1"/>
    <property type="molecule type" value="Genomic_DNA"/>
</dbReference>
<keyword evidence="3" id="KW-1185">Reference proteome</keyword>
<keyword evidence="1" id="KW-0812">Transmembrane</keyword>
<name>A0ABT9YWN5_9STRE</name>
<sequence length="270" mass="30134">MNIGKNSIFLKFFVLLLIALLSITFIADSEVVKNVNQYTVENLDEKKAKVTTLALTATATATAISATPGDATTPLANQIMDITDYLIIILIAIWFQKYLIGFTSIIGFKILIPLVCVLLAGNLFFKKDIINRVAQKMLLFSALIILIIPTSISISNQIEKTQKDLITYQNNEKLVDDKKEKKEKDEGFIDSITSTFENLSDSVNETISSTIEKGENYLNQTMDTIAVFIVTTCLIPIFVIISFIWFANLILGTNLNLKLTSFKSVSRLKK</sequence>
<dbReference type="RefSeq" id="WP_307122616.1">
    <property type="nucleotide sequence ID" value="NZ_JAUSTM010000030.1"/>
</dbReference>
<evidence type="ECO:0000313" key="3">
    <source>
        <dbReference type="Proteomes" id="UP001223079"/>
    </source>
</evidence>
<comment type="caution">
    <text evidence="2">The sequence shown here is derived from an EMBL/GenBank/DDBJ whole genome shotgun (WGS) entry which is preliminary data.</text>
</comment>
<evidence type="ECO:0000256" key="1">
    <source>
        <dbReference type="SAM" id="Phobius"/>
    </source>
</evidence>